<name>A0A8H2VWJ1_9HELO</name>
<reference evidence="2" key="1">
    <citation type="submission" date="2020-10" db="EMBL/GenBank/DDBJ databases">
        <authorList>
            <person name="Kusch S."/>
        </authorList>
    </citation>
    <scope>NUCLEOTIDE SEQUENCE</scope>
    <source>
        <strain evidence="2">SwB9</strain>
    </source>
</reference>
<gene>
    <name evidence="2" type="ORF">SCLTRI_LOCUS5796</name>
</gene>
<evidence type="ECO:0000256" key="1">
    <source>
        <dbReference type="SAM" id="MobiDB-lite"/>
    </source>
</evidence>
<proteinExistence type="predicted"/>
<evidence type="ECO:0000313" key="2">
    <source>
        <dbReference type="EMBL" id="CAD6446083.1"/>
    </source>
</evidence>
<dbReference type="OrthoDB" id="3944132at2759"/>
<dbReference type="Proteomes" id="UP000624404">
    <property type="component" value="Unassembled WGS sequence"/>
</dbReference>
<feature type="region of interest" description="Disordered" evidence="1">
    <location>
        <begin position="229"/>
        <end position="251"/>
    </location>
</feature>
<protein>
    <submittedName>
        <fullName evidence="2">C1880106-b524-474b-9461-69bc9222f437</fullName>
    </submittedName>
</protein>
<accession>A0A8H2VWJ1</accession>
<feature type="region of interest" description="Disordered" evidence="1">
    <location>
        <begin position="501"/>
        <end position="525"/>
    </location>
</feature>
<dbReference type="EMBL" id="CAJHIA010000017">
    <property type="protein sequence ID" value="CAD6446083.1"/>
    <property type="molecule type" value="Genomic_DNA"/>
</dbReference>
<dbReference type="AlphaFoldDB" id="A0A8H2VWJ1"/>
<keyword evidence="3" id="KW-1185">Reference proteome</keyword>
<comment type="caution">
    <text evidence="2">The sequence shown here is derived from an EMBL/GenBank/DDBJ whole genome shotgun (WGS) entry which is preliminary data.</text>
</comment>
<organism evidence="2 3">
    <name type="scientific">Sclerotinia trifoliorum</name>
    <dbReference type="NCBI Taxonomy" id="28548"/>
    <lineage>
        <taxon>Eukaryota</taxon>
        <taxon>Fungi</taxon>
        <taxon>Dikarya</taxon>
        <taxon>Ascomycota</taxon>
        <taxon>Pezizomycotina</taxon>
        <taxon>Leotiomycetes</taxon>
        <taxon>Helotiales</taxon>
        <taxon>Sclerotiniaceae</taxon>
        <taxon>Sclerotinia</taxon>
    </lineage>
</organism>
<evidence type="ECO:0000313" key="3">
    <source>
        <dbReference type="Proteomes" id="UP000624404"/>
    </source>
</evidence>
<sequence length="525" mass="58495">MSVQVEKPQLQTLLRERVFVAWVNSAGKPLTLGSCLHRNKQRPEFYMEAGYDMEGHVHIHFSLMATVMVAGESQPLEMLFVVPPNANFANAPMPLSKLDADDTPLPSDSFFPDASALHEAGISESAHVILVPFNLTAKGFVIMKNTSATVRPSSHTSNQLIRNLESLSDMSLFSVYIRPSDYAREGLKEICKRLSNTGVATHKTDMKEMYIQHGGMVVEWTKFRYRPRQERQPPPYTGNPALPTPEVQVPRSPPITLEREVLPANTIEEVIAETPTRSPVDPNPAPVLHGIFSSSAEVPSGDEVEVGGVEEDSISIEGEFDVDSAEEYLANLRPRELSQQSKDDLAVPKILESKLVEWLNGAITISPIVHKHKRLITKLSTLGYCIRTSNIKLFDATIPWCSALLFYDPLDSNKAFESQEEKNRWFISDMAELIKWANTFRYGVEISSLLINDFVKLGSAARKLALRPGYDKAEYNHQKCMCITRVLVQFGKIGNISGESIGPDSRKRATLEATGSTSKRARNII</sequence>